<name>A0A2S5REZ2_9PROT</name>
<keyword evidence="1" id="KW-0175">Coiled coil</keyword>
<dbReference type="Proteomes" id="UP000239425">
    <property type="component" value="Unassembled WGS sequence"/>
</dbReference>
<reference evidence="3 4" key="1">
    <citation type="submission" date="2017-11" db="EMBL/GenBank/DDBJ databases">
        <title>Comparative genomic analysis of Holospora spp., intranuclear symbionts of paramecia.</title>
        <authorList>
            <person name="Garushyants S.K."/>
            <person name="Beliavskaya A."/>
            <person name="Malko D.B."/>
            <person name="Logacheva M.D."/>
            <person name="Rautian M.S."/>
            <person name="Gelfand M.S."/>
        </authorList>
    </citation>
    <scope>NUCLEOTIDE SEQUENCE [LARGE SCALE GENOMIC DNA]</scope>
    <source>
        <strain evidence="4">02AZ16</strain>
    </source>
</reference>
<evidence type="ECO:0000313" key="4">
    <source>
        <dbReference type="Proteomes" id="UP000239425"/>
    </source>
</evidence>
<evidence type="ECO:0008006" key="5">
    <source>
        <dbReference type="Google" id="ProtNLM"/>
    </source>
</evidence>
<dbReference type="EMBL" id="PHHC01000049">
    <property type="protein sequence ID" value="PPE05705.1"/>
    <property type="molecule type" value="Genomic_DNA"/>
</dbReference>
<dbReference type="RefSeq" id="WP_104206319.1">
    <property type="nucleotide sequence ID" value="NZ_PHHC01000049.1"/>
</dbReference>
<feature type="coiled-coil region" evidence="1">
    <location>
        <begin position="19"/>
        <end position="94"/>
    </location>
</feature>
<evidence type="ECO:0000313" key="3">
    <source>
        <dbReference type="EMBL" id="PPE05705.1"/>
    </source>
</evidence>
<comment type="caution">
    <text evidence="3">The sequence shown here is derived from an EMBL/GenBank/DDBJ whole genome shotgun (WGS) entry which is preliminary data.</text>
</comment>
<dbReference type="AlphaFoldDB" id="A0A2S5REZ2"/>
<protein>
    <recommendedName>
        <fullName evidence="5">LTXXQ motif protein</fullName>
    </recommendedName>
</protein>
<evidence type="ECO:0000256" key="2">
    <source>
        <dbReference type="SAM" id="SignalP"/>
    </source>
</evidence>
<keyword evidence="2" id="KW-0732">Signal</keyword>
<feature type="signal peptide" evidence="2">
    <location>
        <begin position="1"/>
        <end position="22"/>
    </location>
</feature>
<feature type="chain" id="PRO_5015633203" description="LTXXQ motif protein" evidence="2">
    <location>
        <begin position="23"/>
        <end position="145"/>
    </location>
</feature>
<accession>A0A2S5REZ2</accession>
<proteinExistence type="predicted"/>
<sequence length="145" mass="16983">MYKKYLLAFLVTSFSGLFNANAVEESDKVETELQDKVQNKFFDEVKEVIGTEYSLKENRRKIEKLFSTLSSEEKKEALRTLRDLKEKVESSTNIQNEVVVDPVAKIDMMAGVKRDDFWKDFLNEYIKILEDVREKNSVENEDNIN</sequence>
<evidence type="ECO:0000256" key="1">
    <source>
        <dbReference type="SAM" id="Coils"/>
    </source>
</evidence>
<organism evidence="3 4">
    <name type="scientific">Holospora curviuscula</name>
    <dbReference type="NCBI Taxonomy" id="1082868"/>
    <lineage>
        <taxon>Bacteria</taxon>
        <taxon>Pseudomonadati</taxon>
        <taxon>Pseudomonadota</taxon>
        <taxon>Alphaproteobacteria</taxon>
        <taxon>Holosporales</taxon>
        <taxon>Holosporaceae</taxon>
        <taxon>Holospora</taxon>
    </lineage>
</organism>
<keyword evidence="4" id="KW-1185">Reference proteome</keyword>
<gene>
    <name evidence="3" type="ORF">HCUR_00158</name>
</gene>